<protein>
    <recommendedName>
        <fullName evidence="1">RIH domain-containing protein</fullName>
    </recommendedName>
</protein>
<evidence type="ECO:0000259" key="1">
    <source>
        <dbReference type="Pfam" id="PF01365"/>
    </source>
</evidence>
<dbReference type="EMBL" id="VJMI01010831">
    <property type="protein sequence ID" value="KAF0754560.1"/>
    <property type="molecule type" value="Genomic_DNA"/>
</dbReference>
<dbReference type="InterPro" id="IPR015925">
    <property type="entry name" value="Ryanodine_IP3_receptor"/>
</dbReference>
<comment type="caution">
    <text evidence="2">The sequence shown here is derived from an EMBL/GenBank/DDBJ whole genome shotgun (WGS) entry which is preliminary data.</text>
</comment>
<dbReference type="AlphaFoldDB" id="A0A6A5AMW9"/>
<reference evidence="2 3" key="1">
    <citation type="submission" date="2019-06" db="EMBL/GenBank/DDBJ databases">
        <title>Genomics analysis of Aphanomyces spp. identifies a new class of oomycete effector associated with host adaptation.</title>
        <authorList>
            <person name="Gaulin E."/>
        </authorList>
    </citation>
    <scope>NUCLEOTIDE SEQUENCE [LARGE SCALE GENOMIC DNA]</scope>
    <source>
        <strain evidence="2 3">E</strain>
    </source>
</reference>
<evidence type="ECO:0000313" key="2">
    <source>
        <dbReference type="EMBL" id="KAF0754560.1"/>
    </source>
</evidence>
<evidence type="ECO:0000313" key="3">
    <source>
        <dbReference type="Proteomes" id="UP000469452"/>
    </source>
</evidence>
<organism evidence="2 3">
    <name type="scientific">Aphanomyces astaci</name>
    <name type="common">Crayfish plague agent</name>
    <dbReference type="NCBI Taxonomy" id="112090"/>
    <lineage>
        <taxon>Eukaryota</taxon>
        <taxon>Sar</taxon>
        <taxon>Stramenopiles</taxon>
        <taxon>Oomycota</taxon>
        <taxon>Saprolegniomycetes</taxon>
        <taxon>Saprolegniales</taxon>
        <taxon>Verrucalvaceae</taxon>
        <taxon>Aphanomyces</taxon>
    </lineage>
</organism>
<gene>
    <name evidence="2" type="ORF">AaE_005277</name>
</gene>
<dbReference type="GO" id="GO:0005262">
    <property type="term" value="F:calcium channel activity"/>
    <property type="evidence" value="ECO:0007669"/>
    <property type="project" value="InterPro"/>
</dbReference>
<dbReference type="PANTHER" id="PTHR13715">
    <property type="entry name" value="RYANODINE RECEPTOR AND IP3 RECEPTOR"/>
    <property type="match status" value="1"/>
</dbReference>
<dbReference type="Proteomes" id="UP000469452">
    <property type="component" value="Unassembled WGS sequence"/>
</dbReference>
<sequence length="207" mass="23319">MHALNHVICEVNVLLFRIFYSSRAADAASCRRAMPVLVQFLGHQFLASVPLAYLIQEKLYLSESSLASFSSLIRHFLHLIKTKGKSARYLQFLVVLCSEDGHAIPKIQEKICELLFNPVHGYAGAVLLESRPLPSGRGFEIYIPPSSPHAPDDGQEGGSWTPMNEFYEAYYEHGHHATLAPYFYGLLQLYSALCLDRNYTCIHSLKD</sequence>
<accession>A0A6A5AMW9</accession>
<name>A0A6A5AMW9_APHAT</name>
<proteinExistence type="predicted"/>
<dbReference type="InterPro" id="IPR000699">
    <property type="entry name" value="RIH_dom"/>
</dbReference>
<dbReference type="PANTHER" id="PTHR13715:SF99">
    <property type="entry name" value="INOSITOL 1,4,5-TRISPHOSPHATE RECEPTOR-LIKE PROTEIN A"/>
    <property type="match status" value="1"/>
</dbReference>
<dbReference type="GO" id="GO:0016020">
    <property type="term" value="C:membrane"/>
    <property type="evidence" value="ECO:0007669"/>
    <property type="project" value="InterPro"/>
</dbReference>
<feature type="domain" description="RIH" evidence="1">
    <location>
        <begin position="17"/>
        <end position="117"/>
    </location>
</feature>
<dbReference type="Pfam" id="PF01365">
    <property type="entry name" value="RYDR_ITPR"/>
    <property type="match status" value="1"/>
</dbReference>
<feature type="non-terminal residue" evidence="2">
    <location>
        <position position="207"/>
    </location>
</feature>